<evidence type="ECO:0000256" key="2">
    <source>
        <dbReference type="ARBA" id="ARBA00022845"/>
    </source>
</evidence>
<dbReference type="SUPFAM" id="SSF56784">
    <property type="entry name" value="HAD-like"/>
    <property type="match status" value="1"/>
</dbReference>
<dbReference type="PANTHER" id="PTHR12789:SF0">
    <property type="entry name" value="DENSITY-REGULATED PROTEIN"/>
    <property type="match status" value="1"/>
</dbReference>
<dbReference type="InterPro" id="IPR036877">
    <property type="entry name" value="SUI1_dom_sf"/>
</dbReference>
<keyword evidence="2" id="KW-0810">Translation regulation</keyword>
<organism evidence="5 6">
    <name type="scientific">Vreelandella sulfidaeris</name>
    <dbReference type="NCBI Taxonomy" id="115553"/>
    <lineage>
        <taxon>Bacteria</taxon>
        <taxon>Pseudomonadati</taxon>
        <taxon>Pseudomonadota</taxon>
        <taxon>Gammaproteobacteria</taxon>
        <taxon>Oceanospirillales</taxon>
        <taxon>Halomonadaceae</taxon>
        <taxon>Vreelandella</taxon>
    </lineage>
</organism>
<dbReference type="GO" id="GO:0006417">
    <property type="term" value="P:regulation of translation"/>
    <property type="evidence" value="ECO:0007669"/>
    <property type="project" value="UniProtKB-KW"/>
</dbReference>
<gene>
    <name evidence="5" type="ORF">HSBAA_00850</name>
</gene>
<sequence length="202" mass="21999">MGYAARDCIAIDDALVGVRAALQAGMTVIHLNRFPDAETTPENAIMISNMYQLPAVVERLTREYWQTPVPQHSIGRMIMASLRDQLGGLVYSTEHGKTCPICREALEACQCDEMSEQQRLAALDGVVRIRRETSGRKGKGVTTVSGIPLSSDDLKALAKTLKKRCGTGGAVKEGIIEIQGDHRDTLRQELLALGYQVKFAGG</sequence>
<keyword evidence="3" id="KW-0648">Protein biosynthesis</keyword>
<dbReference type="KEGG" id="hsr:HSBAA_00850"/>
<dbReference type="Gene3D" id="3.40.50.1000">
    <property type="entry name" value="HAD superfamily/HAD-like"/>
    <property type="match status" value="1"/>
</dbReference>
<dbReference type="GO" id="GO:0001731">
    <property type="term" value="P:formation of translation preinitiation complex"/>
    <property type="evidence" value="ECO:0007669"/>
    <property type="project" value="TreeGrafter"/>
</dbReference>
<dbReference type="SUPFAM" id="SSF55159">
    <property type="entry name" value="eIF1-like"/>
    <property type="match status" value="1"/>
</dbReference>
<feature type="domain" description="SUI1" evidence="4">
    <location>
        <begin position="131"/>
        <end position="194"/>
    </location>
</feature>
<dbReference type="GO" id="GO:0003743">
    <property type="term" value="F:translation initiation factor activity"/>
    <property type="evidence" value="ECO:0007669"/>
    <property type="project" value="InterPro"/>
</dbReference>
<dbReference type="Pfam" id="PF01253">
    <property type="entry name" value="SUI1"/>
    <property type="match status" value="1"/>
</dbReference>
<dbReference type="InterPro" id="IPR023214">
    <property type="entry name" value="HAD_sf"/>
</dbReference>
<evidence type="ECO:0000313" key="6">
    <source>
        <dbReference type="Proteomes" id="UP000320231"/>
    </source>
</evidence>
<dbReference type="NCBIfam" id="TIGR01158">
    <property type="entry name" value="SUI1_rel"/>
    <property type="match status" value="1"/>
</dbReference>
<dbReference type="Gene3D" id="3.30.780.10">
    <property type="entry name" value="SUI1-like domain"/>
    <property type="match status" value="1"/>
</dbReference>
<accession>A0A455U219</accession>
<dbReference type="InterPro" id="IPR001950">
    <property type="entry name" value="SUI1"/>
</dbReference>
<proteinExistence type="inferred from homology"/>
<reference evidence="5 6" key="1">
    <citation type="journal article" date="2019" name="Microbiol. Resour. Announc.">
        <title>Complete Genome Sequence of Halomonas sulfidaeris Strain Esulfide1 Isolated from a Metal Sulfide Rock at a Depth of 2,200 Meters, Obtained Using Nanopore Sequencing.</title>
        <authorList>
            <person name="Saito M."/>
            <person name="Nishigata A."/>
            <person name="Galipon J."/>
            <person name="Arakawa K."/>
        </authorList>
    </citation>
    <scope>NUCLEOTIDE SEQUENCE [LARGE SCALE GENOMIC DNA]</scope>
    <source>
        <strain evidence="5 6">ATCC BAA-803</strain>
    </source>
</reference>
<dbReference type="PANTHER" id="PTHR12789">
    <property type="entry name" value="DENSITY-REGULATED PROTEIN HOMOLOG"/>
    <property type="match status" value="1"/>
</dbReference>
<protein>
    <recommendedName>
        <fullName evidence="4">SUI1 domain-containing protein</fullName>
    </recommendedName>
</protein>
<evidence type="ECO:0000256" key="3">
    <source>
        <dbReference type="ARBA" id="ARBA00022917"/>
    </source>
</evidence>
<dbReference type="AlphaFoldDB" id="A0A455U219"/>
<comment type="similarity">
    <text evidence="1">Belongs to the SUI1 family.</text>
</comment>
<dbReference type="CDD" id="cd11567">
    <property type="entry name" value="YciH_like"/>
    <property type="match status" value="1"/>
</dbReference>
<evidence type="ECO:0000313" key="5">
    <source>
        <dbReference type="EMBL" id="BBI58779.1"/>
    </source>
</evidence>
<dbReference type="EMBL" id="AP019514">
    <property type="protein sequence ID" value="BBI58779.1"/>
    <property type="molecule type" value="Genomic_DNA"/>
</dbReference>
<dbReference type="GO" id="GO:0002188">
    <property type="term" value="P:translation reinitiation"/>
    <property type="evidence" value="ECO:0007669"/>
    <property type="project" value="TreeGrafter"/>
</dbReference>
<dbReference type="NCBIfam" id="NF005297">
    <property type="entry name" value="PRK06824.1"/>
    <property type="match status" value="1"/>
</dbReference>
<dbReference type="InterPro" id="IPR050318">
    <property type="entry name" value="DENR/SUI1_TIF"/>
</dbReference>
<dbReference type="FunFam" id="3.30.780.10:FF:000002">
    <property type="entry name" value="Stress response translation initiation inhibitor"/>
    <property type="match status" value="1"/>
</dbReference>
<dbReference type="GO" id="GO:0003729">
    <property type="term" value="F:mRNA binding"/>
    <property type="evidence" value="ECO:0007669"/>
    <property type="project" value="TreeGrafter"/>
</dbReference>
<name>A0A455U219_9GAMM</name>
<evidence type="ECO:0000256" key="1">
    <source>
        <dbReference type="ARBA" id="ARBA00005422"/>
    </source>
</evidence>
<dbReference type="InterPro" id="IPR005872">
    <property type="entry name" value="SUI1_arc_bac"/>
</dbReference>
<evidence type="ECO:0000259" key="4">
    <source>
        <dbReference type="PROSITE" id="PS50296"/>
    </source>
</evidence>
<dbReference type="PROSITE" id="PS50296">
    <property type="entry name" value="SUI1"/>
    <property type="match status" value="1"/>
</dbReference>
<dbReference type="Proteomes" id="UP000320231">
    <property type="component" value="Chromosome"/>
</dbReference>
<dbReference type="InterPro" id="IPR036412">
    <property type="entry name" value="HAD-like_sf"/>
</dbReference>